<dbReference type="AlphaFoldDB" id="A0A7J3ZK25"/>
<sequence length="259" mass="27209">MRRDLPVLVLLALLLLCSLVHAHVTYALPLEASASGSTAHLYCSGGHAVLNRTLSYYSLLVLADNTTLLPSSKIPCNSSLTASSITIAHRGSVLVSVTLDENGGSVLVGSSTLIVTSSSTNITVASRPCSGYQSGKHYFEIACTATRPPESLLMLIVRDSGEVLRRAYTGSLLELAWRSGAISMPPARCNTFPPELPSSRDLVIVVVNWGSWQDLVVATPSVPEERGPEGLVGASTSTIAQEASVNGSVVLLPPPSNNT</sequence>
<evidence type="ECO:0000313" key="1">
    <source>
        <dbReference type="EMBL" id="HHQ80399.1"/>
    </source>
</evidence>
<dbReference type="EMBL" id="DRZC01000034">
    <property type="protein sequence ID" value="HHQ80399.1"/>
    <property type="molecule type" value="Genomic_DNA"/>
</dbReference>
<organism evidence="1">
    <name type="scientific">Fervidicoccus fontis</name>
    <dbReference type="NCBI Taxonomy" id="683846"/>
    <lineage>
        <taxon>Archaea</taxon>
        <taxon>Thermoproteota</taxon>
        <taxon>Thermoprotei</taxon>
        <taxon>Fervidicoccales</taxon>
        <taxon>Fervidicoccaceae</taxon>
        <taxon>Fervidicoccus</taxon>
    </lineage>
</organism>
<comment type="caution">
    <text evidence="1">The sequence shown here is derived from an EMBL/GenBank/DDBJ whole genome shotgun (WGS) entry which is preliminary data.</text>
</comment>
<reference evidence="1" key="1">
    <citation type="journal article" date="2020" name="mSystems">
        <title>Genome- and Community-Level Interaction Insights into Carbon Utilization and Element Cycling Functions of Hydrothermarchaeota in Hydrothermal Sediment.</title>
        <authorList>
            <person name="Zhou Z."/>
            <person name="Liu Y."/>
            <person name="Xu W."/>
            <person name="Pan J."/>
            <person name="Luo Z.H."/>
            <person name="Li M."/>
        </authorList>
    </citation>
    <scope>NUCLEOTIDE SEQUENCE [LARGE SCALE GENOMIC DNA]</scope>
    <source>
        <strain evidence="1">SpSt-1116</strain>
    </source>
</reference>
<gene>
    <name evidence="1" type="ORF">ENM78_02910</name>
</gene>
<accession>A0A7J3ZK25</accession>
<protein>
    <submittedName>
        <fullName evidence="1">Uncharacterized protein</fullName>
    </submittedName>
</protein>
<name>A0A7J3ZK25_9CREN</name>
<proteinExistence type="predicted"/>